<proteinExistence type="predicted"/>
<keyword evidence="2" id="KW-1185">Reference proteome</keyword>
<sequence length="203" mass="22399">MAPSATLPLSTTFIPELDKSVLSLDWVLASGIKASASKASGVLSLPCTINMNVHVVIKDSLPFDLVLGRDWNLFCCDSVPNVRFVLSSGMLDLTPQAPLAIHPPDDCPMDVDAELDPESPHAMFLLSHLAISLPQSLKDKIIKLFRAKRFLFCVAENMFKSEILKRPDITMDEDLLLDRYKWLHPDCIPNAAGQRWSAQGSSP</sequence>
<dbReference type="Proteomes" id="UP001219525">
    <property type="component" value="Unassembled WGS sequence"/>
</dbReference>
<reference evidence="1" key="1">
    <citation type="submission" date="2023-03" db="EMBL/GenBank/DDBJ databases">
        <title>Massive genome expansion in bonnet fungi (Mycena s.s.) driven by repeated elements and novel gene families across ecological guilds.</title>
        <authorList>
            <consortium name="Lawrence Berkeley National Laboratory"/>
            <person name="Harder C.B."/>
            <person name="Miyauchi S."/>
            <person name="Viragh M."/>
            <person name="Kuo A."/>
            <person name="Thoen E."/>
            <person name="Andreopoulos B."/>
            <person name="Lu D."/>
            <person name="Skrede I."/>
            <person name="Drula E."/>
            <person name="Henrissat B."/>
            <person name="Morin E."/>
            <person name="Kohler A."/>
            <person name="Barry K."/>
            <person name="LaButti K."/>
            <person name="Morin E."/>
            <person name="Salamov A."/>
            <person name="Lipzen A."/>
            <person name="Mereny Z."/>
            <person name="Hegedus B."/>
            <person name="Baldrian P."/>
            <person name="Stursova M."/>
            <person name="Weitz H."/>
            <person name="Taylor A."/>
            <person name="Grigoriev I.V."/>
            <person name="Nagy L.G."/>
            <person name="Martin F."/>
            <person name="Kauserud H."/>
        </authorList>
    </citation>
    <scope>NUCLEOTIDE SEQUENCE</scope>
    <source>
        <strain evidence="1">9144</strain>
    </source>
</reference>
<accession>A0AAD6VPC6</accession>
<dbReference type="AlphaFoldDB" id="A0AAD6VPC6"/>
<evidence type="ECO:0000313" key="1">
    <source>
        <dbReference type="EMBL" id="KAJ7215551.1"/>
    </source>
</evidence>
<comment type="caution">
    <text evidence="1">The sequence shown here is derived from an EMBL/GenBank/DDBJ whole genome shotgun (WGS) entry which is preliminary data.</text>
</comment>
<gene>
    <name evidence="1" type="ORF">GGX14DRAFT_696497</name>
</gene>
<dbReference type="EMBL" id="JARJCW010000017">
    <property type="protein sequence ID" value="KAJ7215551.1"/>
    <property type="molecule type" value="Genomic_DNA"/>
</dbReference>
<evidence type="ECO:0000313" key="2">
    <source>
        <dbReference type="Proteomes" id="UP001219525"/>
    </source>
</evidence>
<name>A0AAD6VPC6_9AGAR</name>
<organism evidence="1 2">
    <name type="scientific">Mycena pura</name>
    <dbReference type="NCBI Taxonomy" id="153505"/>
    <lineage>
        <taxon>Eukaryota</taxon>
        <taxon>Fungi</taxon>
        <taxon>Dikarya</taxon>
        <taxon>Basidiomycota</taxon>
        <taxon>Agaricomycotina</taxon>
        <taxon>Agaricomycetes</taxon>
        <taxon>Agaricomycetidae</taxon>
        <taxon>Agaricales</taxon>
        <taxon>Marasmiineae</taxon>
        <taxon>Mycenaceae</taxon>
        <taxon>Mycena</taxon>
    </lineage>
</organism>
<protein>
    <submittedName>
        <fullName evidence="1">Uncharacterized protein</fullName>
    </submittedName>
</protein>